<dbReference type="SUPFAM" id="SSF52058">
    <property type="entry name" value="L domain-like"/>
    <property type="match status" value="1"/>
</dbReference>
<dbReference type="InterPro" id="IPR032675">
    <property type="entry name" value="LRR_dom_sf"/>
</dbReference>
<feature type="signal peptide" evidence="23">
    <location>
        <begin position="1"/>
        <end position="18"/>
    </location>
</feature>
<dbReference type="EMBL" id="CAWUPB010001160">
    <property type="protein sequence ID" value="CAK7340701.1"/>
    <property type="molecule type" value="Genomic_DNA"/>
</dbReference>
<keyword evidence="18" id="KW-0325">Glycoprotein</keyword>
<keyword evidence="7" id="KW-0433">Leucine-rich repeat</keyword>
<dbReference type="InterPro" id="IPR017441">
    <property type="entry name" value="Protein_kinase_ATP_BS"/>
</dbReference>
<evidence type="ECO:0000256" key="15">
    <source>
        <dbReference type="ARBA" id="ARBA00022989"/>
    </source>
</evidence>
<evidence type="ECO:0000256" key="20">
    <source>
        <dbReference type="ARBA" id="ARBA00048679"/>
    </source>
</evidence>
<evidence type="ECO:0000256" key="19">
    <source>
        <dbReference type="ARBA" id="ARBA00047899"/>
    </source>
</evidence>
<keyword evidence="5" id="KW-0723">Serine/threonine-protein kinase</keyword>
<dbReference type="InterPro" id="IPR008271">
    <property type="entry name" value="Ser/Thr_kinase_AS"/>
</dbReference>
<keyword evidence="12 21" id="KW-0547">Nucleotide-binding</keyword>
<dbReference type="FunFam" id="3.80.10.10:FF:000383">
    <property type="entry name" value="Leucine-rich repeat receptor protein kinase EMS1"/>
    <property type="match status" value="2"/>
</dbReference>
<feature type="domain" description="Protein kinase" evidence="24">
    <location>
        <begin position="726"/>
        <end position="1022"/>
    </location>
</feature>
<evidence type="ECO:0000256" key="18">
    <source>
        <dbReference type="ARBA" id="ARBA00023180"/>
    </source>
</evidence>
<dbReference type="Pfam" id="PF23598">
    <property type="entry name" value="LRR_14"/>
    <property type="match status" value="2"/>
</dbReference>
<evidence type="ECO:0000256" key="23">
    <source>
        <dbReference type="SAM" id="SignalP"/>
    </source>
</evidence>
<evidence type="ECO:0000256" key="10">
    <source>
        <dbReference type="ARBA" id="ARBA00022729"/>
    </source>
</evidence>
<feature type="transmembrane region" description="Helical" evidence="22">
    <location>
        <begin position="665"/>
        <end position="685"/>
    </location>
</feature>
<dbReference type="SMART" id="SM00369">
    <property type="entry name" value="LRR_TYP"/>
    <property type="match status" value="8"/>
</dbReference>
<dbReference type="Pfam" id="PF08263">
    <property type="entry name" value="LRRNT_2"/>
    <property type="match status" value="1"/>
</dbReference>
<dbReference type="InterPro" id="IPR051809">
    <property type="entry name" value="Plant_receptor-like_S/T_kinase"/>
</dbReference>
<dbReference type="PANTHER" id="PTHR27008">
    <property type="entry name" value="OS04G0122200 PROTEIN"/>
    <property type="match status" value="1"/>
</dbReference>
<dbReference type="FunFam" id="3.80.10.10:FF:000129">
    <property type="entry name" value="Leucine-rich repeat receptor-like kinase"/>
    <property type="match status" value="1"/>
</dbReference>
<keyword evidence="11" id="KW-0677">Repeat</keyword>
<dbReference type="SUPFAM" id="SSF52047">
    <property type="entry name" value="RNI-like"/>
    <property type="match status" value="1"/>
</dbReference>
<dbReference type="PROSITE" id="PS00108">
    <property type="entry name" value="PROTEIN_KINASE_ST"/>
    <property type="match status" value="1"/>
</dbReference>
<dbReference type="InterPro" id="IPR000719">
    <property type="entry name" value="Prot_kinase_dom"/>
</dbReference>
<dbReference type="SUPFAM" id="SSF56112">
    <property type="entry name" value="Protein kinase-like (PK-like)"/>
    <property type="match status" value="1"/>
</dbReference>
<organism evidence="25 26">
    <name type="scientific">Dovyalis caffra</name>
    <dbReference type="NCBI Taxonomy" id="77055"/>
    <lineage>
        <taxon>Eukaryota</taxon>
        <taxon>Viridiplantae</taxon>
        <taxon>Streptophyta</taxon>
        <taxon>Embryophyta</taxon>
        <taxon>Tracheophyta</taxon>
        <taxon>Spermatophyta</taxon>
        <taxon>Magnoliopsida</taxon>
        <taxon>eudicotyledons</taxon>
        <taxon>Gunneridae</taxon>
        <taxon>Pentapetalae</taxon>
        <taxon>rosids</taxon>
        <taxon>fabids</taxon>
        <taxon>Malpighiales</taxon>
        <taxon>Salicaceae</taxon>
        <taxon>Flacourtieae</taxon>
        <taxon>Dovyalis</taxon>
    </lineage>
</organism>
<evidence type="ECO:0000256" key="3">
    <source>
        <dbReference type="ARBA" id="ARBA00012513"/>
    </source>
</evidence>
<keyword evidence="4" id="KW-1003">Cell membrane</keyword>
<feature type="chain" id="PRO_5043640130" description="non-specific serine/threonine protein kinase" evidence="23">
    <location>
        <begin position="19"/>
        <end position="1029"/>
    </location>
</feature>
<accession>A0AAV1RY36</accession>
<evidence type="ECO:0000256" key="8">
    <source>
        <dbReference type="ARBA" id="ARBA00022679"/>
    </source>
</evidence>
<sequence>MVVTVFCLVFSLMPATSAFVCNFTDCQALLKFKAGIIRDPKGYLQDWNEANPFCNWTGVTCHQSLQSRVIDLELIDTGLQGSISPFLSNLSLLTKLSLQRNNLNGEISSTLGLLSQLEYLNMSENNLFGAFPASLHGCQSLKFLDLNYNNLSGVIPEELGWMKKLTFLVLSQNNFTGAIPSFISNLTELTRLELAVNYFTGKIPVELGALTRLEILYLHLNFLEGAIPASLNNCTALRIISLIENRISGELPAEMGNKLQNLQKVYFQNNNISGRIPVTFSNLSQITLLDLTFNYLEGEVPEELGKLKKLEILYLHSNNLVSNSSLSFLTALTNCSFLRKLHLGSCLFAGSLPASIGNLSKDLYYFNLLNNRIRGEIPDSIGNLSGLVTLHLWDNQLDGTIPATFGKLRQLQRLYLGRNKLQGSIPDEMGQMENLGLLDLGDNSLTGSIPSSLGNLSQLRYLDLSHNRLSGNIPIKLSQCSLMMQLDVSFNNLQGPLPTEISFFVNLGLSLNLSNNNLDGEIPASIGKLESVQAIDLSVNKFSGSIPSSIGSCVVLEYLNLSKNMIEGTISDSLKQIVYLKVLDLSFNQLTGSVPICLANDSVMENFNLSYNRLSGEVPSTGRFKNLSGSSLIGNAGLCGGSARIRLPPCVVQKKRRKLRKWTHYWFAIPISCFLLLLICVGVCVRKIFKKIADAESEKQMVMASPSHHGGRTFTQRELEIATNGFDEANLLGRGSFGSVYKASIDNSTSLVAVKVLNDDSRQSFKSLKRECQILSGIKHRNLVKLIGSIWNSQFKALILEFVSNGNLGKHLYPSESEGENCRLTLKDRLGIAIDTANALEYLHVGCSTQVVHCDLKPQNVLLDDDMVAHVADFGIGKLVFADKPTEYSSTTNVLRGSVGYIPPGMHLIEYGQSAEVSVTGDVYSFAIMLLELITRKRPTSEMFSDGLDLRKWVNAAFPHHVLEVVDISLKQEALSGDACVDLQKLEQCCLQVINVGTMCTEENPLRRPSISLITRELHRTWKEMGFAD</sequence>
<dbReference type="Proteomes" id="UP001314170">
    <property type="component" value="Unassembled WGS sequence"/>
</dbReference>
<evidence type="ECO:0000256" key="11">
    <source>
        <dbReference type="ARBA" id="ARBA00022737"/>
    </source>
</evidence>
<dbReference type="EC" id="2.7.11.1" evidence="3"/>
<dbReference type="InterPro" id="IPR001611">
    <property type="entry name" value="Leu-rich_rpt"/>
</dbReference>
<dbReference type="InterPro" id="IPR011009">
    <property type="entry name" value="Kinase-like_dom_sf"/>
</dbReference>
<dbReference type="AlphaFoldDB" id="A0AAV1RY36"/>
<evidence type="ECO:0000256" key="16">
    <source>
        <dbReference type="ARBA" id="ARBA00023136"/>
    </source>
</evidence>
<keyword evidence="8" id="KW-0808">Transferase</keyword>
<comment type="similarity">
    <text evidence="2">Belongs to the protein kinase superfamily. Ser/Thr protein kinase family.</text>
</comment>
<evidence type="ECO:0000256" key="4">
    <source>
        <dbReference type="ARBA" id="ARBA00022475"/>
    </source>
</evidence>
<name>A0AAV1RY36_9ROSI</name>
<comment type="catalytic activity">
    <reaction evidence="19">
        <text>L-threonyl-[protein] + ATP = O-phospho-L-threonyl-[protein] + ADP + H(+)</text>
        <dbReference type="Rhea" id="RHEA:46608"/>
        <dbReference type="Rhea" id="RHEA-COMP:11060"/>
        <dbReference type="Rhea" id="RHEA-COMP:11605"/>
        <dbReference type="ChEBI" id="CHEBI:15378"/>
        <dbReference type="ChEBI" id="CHEBI:30013"/>
        <dbReference type="ChEBI" id="CHEBI:30616"/>
        <dbReference type="ChEBI" id="CHEBI:61977"/>
        <dbReference type="ChEBI" id="CHEBI:456216"/>
        <dbReference type="EC" id="2.7.11.1"/>
    </reaction>
</comment>
<evidence type="ECO:0000256" key="5">
    <source>
        <dbReference type="ARBA" id="ARBA00022527"/>
    </source>
</evidence>
<dbReference type="GO" id="GO:0005886">
    <property type="term" value="C:plasma membrane"/>
    <property type="evidence" value="ECO:0007669"/>
    <property type="project" value="UniProtKB-SubCell"/>
</dbReference>
<dbReference type="Pfam" id="PF13855">
    <property type="entry name" value="LRR_8"/>
    <property type="match status" value="1"/>
</dbReference>
<dbReference type="FunFam" id="3.80.10.10:FF:000288">
    <property type="entry name" value="LRR receptor-like serine/threonine-protein kinase EFR"/>
    <property type="match status" value="1"/>
</dbReference>
<keyword evidence="16 22" id="KW-0472">Membrane</keyword>
<keyword evidence="13" id="KW-0418">Kinase</keyword>
<dbReference type="Pfam" id="PF07714">
    <property type="entry name" value="PK_Tyr_Ser-Thr"/>
    <property type="match status" value="1"/>
</dbReference>
<dbReference type="InterPro" id="IPR001245">
    <property type="entry name" value="Ser-Thr/Tyr_kinase_cat_dom"/>
</dbReference>
<keyword evidence="10 23" id="KW-0732">Signal</keyword>
<evidence type="ECO:0000256" key="13">
    <source>
        <dbReference type="ARBA" id="ARBA00022777"/>
    </source>
</evidence>
<keyword evidence="17" id="KW-0675">Receptor</keyword>
<evidence type="ECO:0000256" key="1">
    <source>
        <dbReference type="ARBA" id="ARBA00004162"/>
    </source>
</evidence>
<evidence type="ECO:0000256" key="14">
    <source>
        <dbReference type="ARBA" id="ARBA00022840"/>
    </source>
</evidence>
<keyword evidence="14 21" id="KW-0067">ATP-binding</keyword>
<evidence type="ECO:0000256" key="21">
    <source>
        <dbReference type="PROSITE-ProRule" id="PRU10141"/>
    </source>
</evidence>
<evidence type="ECO:0000256" key="12">
    <source>
        <dbReference type="ARBA" id="ARBA00022741"/>
    </source>
</evidence>
<dbReference type="PANTHER" id="PTHR27008:SF592">
    <property type="entry name" value="LEUCINE-RICH REPEAT RECEPTOR-LIKE PROTEIN KINASE FAMILY PROTEIN-RELATED"/>
    <property type="match status" value="1"/>
</dbReference>
<dbReference type="Pfam" id="PF00560">
    <property type="entry name" value="LRR_1"/>
    <property type="match status" value="4"/>
</dbReference>
<dbReference type="InterPro" id="IPR013210">
    <property type="entry name" value="LRR_N_plant-typ"/>
</dbReference>
<evidence type="ECO:0000256" key="2">
    <source>
        <dbReference type="ARBA" id="ARBA00008684"/>
    </source>
</evidence>
<dbReference type="InterPro" id="IPR055414">
    <property type="entry name" value="LRR_R13L4/SHOC2-like"/>
</dbReference>
<dbReference type="PROSITE" id="PS00107">
    <property type="entry name" value="PROTEIN_KINASE_ATP"/>
    <property type="match status" value="1"/>
</dbReference>
<evidence type="ECO:0000256" key="22">
    <source>
        <dbReference type="SAM" id="Phobius"/>
    </source>
</evidence>
<evidence type="ECO:0000313" key="25">
    <source>
        <dbReference type="EMBL" id="CAK7340701.1"/>
    </source>
</evidence>
<evidence type="ECO:0000259" key="24">
    <source>
        <dbReference type="PROSITE" id="PS50011"/>
    </source>
</evidence>
<evidence type="ECO:0000256" key="7">
    <source>
        <dbReference type="ARBA" id="ARBA00022614"/>
    </source>
</evidence>
<protein>
    <recommendedName>
        <fullName evidence="3">non-specific serine/threonine protein kinase</fullName>
        <ecNumber evidence="3">2.7.11.1</ecNumber>
    </recommendedName>
</protein>
<comment type="catalytic activity">
    <reaction evidence="20">
        <text>L-seryl-[protein] + ATP = O-phospho-L-seryl-[protein] + ADP + H(+)</text>
        <dbReference type="Rhea" id="RHEA:17989"/>
        <dbReference type="Rhea" id="RHEA-COMP:9863"/>
        <dbReference type="Rhea" id="RHEA-COMP:11604"/>
        <dbReference type="ChEBI" id="CHEBI:15378"/>
        <dbReference type="ChEBI" id="CHEBI:29999"/>
        <dbReference type="ChEBI" id="CHEBI:30616"/>
        <dbReference type="ChEBI" id="CHEBI:83421"/>
        <dbReference type="ChEBI" id="CHEBI:456216"/>
        <dbReference type="EC" id="2.7.11.1"/>
    </reaction>
</comment>
<dbReference type="Gene3D" id="3.80.10.10">
    <property type="entry name" value="Ribonuclease Inhibitor"/>
    <property type="match status" value="4"/>
</dbReference>
<dbReference type="GO" id="GO:0005524">
    <property type="term" value="F:ATP binding"/>
    <property type="evidence" value="ECO:0007669"/>
    <property type="project" value="UniProtKB-UniRule"/>
</dbReference>
<dbReference type="PRINTS" id="PR00019">
    <property type="entry name" value="LEURICHRPT"/>
</dbReference>
<dbReference type="PROSITE" id="PS51450">
    <property type="entry name" value="LRR"/>
    <property type="match status" value="2"/>
</dbReference>
<reference evidence="25 26" key="1">
    <citation type="submission" date="2024-01" db="EMBL/GenBank/DDBJ databases">
        <authorList>
            <person name="Waweru B."/>
        </authorList>
    </citation>
    <scope>NUCLEOTIDE SEQUENCE [LARGE SCALE GENOMIC DNA]</scope>
</reference>
<dbReference type="InterPro" id="IPR003591">
    <property type="entry name" value="Leu-rich_rpt_typical-subtyp"/>
</dbReference>
<dbReference type="FunFam" id="1.10.510.10:FF:000358">
    <property type="entry name" value="Putative leucine-rich repeat receptor-like serine/threonine-protein kinase"/>
    <property type="match status" value="1"/>
</dbReference>
<keyword evidence="26" id="KW-1185">Reference proteome</keyword>
<dbReference type="Gene3D" id="1.10.510.10">
    <property type="entry name" value="Transferase(Phosphotransferase) domain 1"/>
    <property type="match status" value="1"/>
</dbReference>
<evidence type="ECO:0000256" key="17">
    <source>
        <dbReference type="ARBA" id="ARBA00023170"/>
    </source>
</evidence>
<keyword evidence="6" id="KW-0597">Phosphoprotein</keyword>
<keyword evidence="15 22" id="KW-1133">Transmembrane helix</keyword>
<proteinExistence type="inferred from homology"/>
<comment type="subcellular location">
    <subcellularLocation>
        <location evidence="1">Cell membrane</location>
        <topology evidence="1">Single-pass membrane protein</topology>
    </subcellularLocation>
</comment>
<evidence type="ECO:0000256" key="9">
    <source>
        <dbReference type="ARBA" id="ARBA00022692"/>
    </source>
</evidence>
<gene>
    <name evidence="25" type="ORF">DCAF_LOCUS15787</name>
</gene>
<dbReference type="Gene3D" id="3.30.200.20">
    <property type="entry name" value="Phosphorylase Kinase, domain 1"/>
    <property type="match status" value="1"/>
</dbReference>
<comment type="caution">
    <text evidence="25">The sequence shown here is derived from an EMBL/GenBank/DDBJ whole genome shotgun (WGS) entry which is preliminary data.</text>
</comment>
<dbReference type="SMART" id="SM00220">
    <property type="entry name" value="S_TKc"/>
    <property type="match status" value="1"/>
</dbReference>
<evidence type="ECO:0000313" key="26">
    <source>
        <dbReference type="Proteomes" id="UP001314170"/>
    </source>
</evidence>
<evidence type="ECO:0000256" key="6">
    <source>
        <dbReference type="ARBA" id="ARBA00022553"/>
    </source>
</evidence>
<dbReference type="PROSITE" id="PS50011">
    <property type="entry name" value="PROTEIN_KINASE_DOM"/>
    <property type="match status" value="1"/>
</dbReference>
<feature type="binding site" evidence="21">
    <location>
        <position position="755"/>
    </location>
    <ligand>
        <name>ATP</name>
        <dbReference type="ChEBI" id="CHEBI:30616"/>
    </ligand>
</feature>
<keyword evidence="9 22" id="KW-0812">Transmembrane</keyword>
<dbReference type="GO" id="GO:0004674">
    <property type="term" value="F:protein serine/threonine kinase activity"/>
    <property type="evidence" value="ECO:0007669"/>
    <property type="project" value="UniProtKB-KW"/>
</dbReference>